<name>A0ABZ1DVT4_9RHOB</name>
<evidence type="ECO:0000256" key="1">
    <source>
        <dbReference type="SAM" id="MobiDB-lite"/>
    </source>
</evidence>
<evidence type="ECO:0000313" key="2">
    <source>
        <dbReference type="EMBL" id="WRY32867.1"/>
    </source>
</evidence>
<feature type="region of interest" description="Disordered" evidence="1">
    <location>
        <begin position="41"/>
        <end position="60"/>
    </location>
</feature>
<dbReference type="RefSeq" id="WP_406720364.1">
    <property type="nucleotide sequence ID" value="NZ_CP135443.1"/>
</dbReference>
<organism evidence="2 3">
    <name type="scientific">Thioclava litoralis</name>
    <dbReference type="NCBI Taxonomy" id="3076557"/>
    <lineage>
        <taxon>Bacteria</taxon>
        <taxon>Pseudomonadati</taxon>
        <taxon>Pseudomonadota</taxon>
        <taxon>Alphaproteobacteria</taxon>
        <taxon>Rhodobacterales</taxon>
        <taxon>Paracoccaceae</taxon>
        <taxon>Thioclava</taxon>
    </lineage>
</organism>
<sequence length="60" mass="6591">MKAARPTKTAIQRAISACREEGMAADVVEILPDGTIRISQAASRPAATRQQDDNRKPLQW</sequence>
<reference evidence="2 3" key="1">
    <citation type="submission" date="2023-09" db="EMBL/GenBank/DDBJ databases">
        <title>Thioclava shenzhenensis sp. nov., a multidrug resistant bacteria-antagonizing species isolated from coastal seawater.</title>
        <authorList>
            <person name="Long M."/>
        </authorList>
    </citation>
    <scope>NUCLEOTIDE SEQUENCE [LARGE SCALE GENOMIC DNA]</scope>
    <source>
        <strain evidence="2 3">FTW29</strain>
    </source>
</reference>
<proteinExistence type="predicted"/>
<gene>
    <name evidence="2" type="ORF">RPE78_09120</name>
</gene>
<feature type="compositionally biased region" description="Basic and acidic residues" evidence="1">
    <location>
        <begin position="50"/>
        <end position="60"/>
    </location>
</feature>
<dbReference type="EMBL" id="CP135443">
    <property type="protein sequence ID" value="WRY32867.1"/>
    <property type="molecule type" value="Genomic_DNA"/>
</dbReference>
<evidence type="ECO:0000313" key="3">
    <source>
        <dbReference type="Proteomes" id="UP001623290"/>
    </source>
</evidence>
<protein>
    <submittedName>
        <fullName evidence="2">Uncharacterized protein</fullName>
    </submittedName>
</protein>
<keyword evidence="3" id="KW-1185">Reference proteome</keyword>
<dbReference type="Proteomes" id="UP001623290">
    <property type="component" value="Chromosome"/>
</dbReference>
<accession>A0ABZ1DVT4</accession>